<dbReference type="Pfam" id="PF03486">
    <property type="entry name" value="HI0933_like"/>
    <property type="match status" value="1"/>
</dbReference>
<sequence length="1137" mass="124075">MSAEFISQLRRYAQDAVHSVRAELVESLAQHTGNFANGPLVLDVALPGAAYFSVAAGGLADVLHFMGDHVHVDRFIGASGGACSLFLILANERSQRSMSGTGPCPDAEELLRSYLMYGESEGTGNWQRSWNACRQVFSGVSNFWEKRYEELLQDERAWTAVRHRAFCAVSARPIRQNLFGAPSESESLFHCKTDNYIMHSFSNRHEAVQSFVATGEATIKGFASGIPITAEATWDPINQDDGTSVPVASTARQRVKLPSSFCDGGHPVAFDSFLCPENAAERQRNFLLYYATWFENASDCLLCSPESIERLYKRGVDRTISCLLSPSFMSPAALSSDPQKDRMIIIASDSNLEEELGKVGKSGVLTGGTFVDLTRKELRQQAKLNGAQCGAKFASNEALKSVSYPIQALAKSSKTLPAMLGCLWSGKAITRLQWAAAFGITLGTAGFSMGGKKGSDIEAKPLGVLLLIVSLLCDGTVSAAQQGMRNQKEKLSPYEQMFMTNVGAAMILLPVAFVSGQLQAGIGFLMENITILDEIAIFALCSAFGQVFIFLTIAWFGPDTNAKITTVRKMATVLISIVWFGHTIGTTQWAFVGVVFASVFAEISEKLSRASNWKTDEPASTDELLQLSQSGPSPWHSMMPRLTNGKKENGKKSRVSQIGEEQRRPVLPVLPVHMSSNFLATSACAPSLPARPVGTPQKRHLAARGHAAQRAPVVVLGGGAAGMMAAMTAGRRGRPVTLLEKNSELGKKIRISGGGRCNFTNISEKLDRAYHSSPVIDEDFAQSDGSFFQKAFRRYPPEKFIALVESHGIKYHEKKLGQLFCNKSARQIVDMLQQECLAASVELCTEAECLTVAAVDGPRAARYRIEYLKDDKKKEIYAEAVLVASGGLSYARSCGATDLAHRIADSFNLKVTGVRPGLVPLLLPSDAWTRSLTGVSLEVAACMGSTVFVERILFTHKGISGPAVLQASSYWEHHADAHKPLVLDVLPYLKEEEVLEWLQRRAESCRKRQSRRPMPASEELARKLPRRFADGFWKNEASKHLGVRPRSGLEDLESSALQRLASLLKRWEVKVIGTEGYPKAEVTCGGVSTEELSDETMECKRQPGLFFIGEAVDVTGWLGGYNFQWAWASGFAAGAVC</sequence>
<name>A0A9P1GL58_9DINO</name>
<dbReference type="EMBL" id="CAMXCT020006468">
    <property type="protein sequence ID" value="CAL1168012.1"/>
    <property type="molecule type" value="Genomic_DNA"/>
</dbReference>
<feature type="transmembrane region" description="Helical" evidence="10">
    <location>
        <begin position="432"/>
        <end position="450"/>
    </location>
</feature>
<dbReference type="PANTHER" id="PTHR42887:SF2">
    <property type="entry name" value="OS12G0638800 PROTEIN"/>
    <property type="match status" value="1"/>
</dbReference>
<keyword evidence="3" id="KW-0813">Transport</keyword>
<dbReference type="SUPFAM" id="SSF160996">
    <property type="entry name" value="HI0933 insert domain-like"/>
    <property type="match status" value="1"/>
</dbReference>
<comment type="caution">
    <text evidence="13">The sequence shown here is derived from an EMBL/GenBank/DDBJ whole genome shotgun (WGS) entry which is preliminary data.</text>
</comment>
<accession>A0A9P1GL58</accession>
<dbReference type="Gene3D" id="3.50.50.60">
    <property type="entry name" value="FAD/NAD(P)-binding domain"/>
    <property type="match status" value="1"/>
</dbReference>
<keyword evidence="4" id="KW-0285">Flavoprotein</keyword>
<evidence type="ECO:0000256" key="5">
    <source>
        <dbReference type="ARBA" id="ARBA00022692"/>
    </source>
</evidence>
<dbReference type="InterPro" id="IPR036188">
    <property type="entry name" value="FAD/NAD-bd_sf"/>
</dbReference>
<reference evidence="14 15" key="2">
    <citation type="submission" date="2024-05" db="EMBL/GenBank/DDBJ databases">
        <authorList>
            <person name="Chen Y."/>
            <person name="Shah S."/>
            <person name="Dougan E. K."/>
            <person name="Thang M."/>
            <person name="Chan C."/>
        </authorList>
    </citation>
    <scope>NUCLEOTIDE SEQUENCE [LARGE SCALE GENOMIC DNA]</scope>
</reference>
<proteinExistence type="predicted"/>
<dbReference type="EMBL" id="CAMXCT030006468">
    <property type="protein sequence ID" value="CAL4801949.1"/>
    <property type="molecule type" value="Genomic_DNA"/>
</dbReference>
<keyword evidence="6" id="KW-0274">FAD</keyword>
<evidence type="ECO:0000256" key="2">
    <source>
        <dbReference type="ARBA" id="ARBA00004141"/>
    </source>
</evidence>
<evidence type="ECO:0000256" key="9">
    <source>
        <dbReference type="SAM" id="MobiDB-lite"/>
    </source>
</evidence>
<evidence type="ECO:0000256" key="10">
    <source>
        <dbReference type="SAM" id="Phobius"/>
    </source>
</evidence>
<gene>
    <name evidence="13" type="ORF">C1SCF055_LOCUS39529</name>
</gene>
<dbReference type="SUPFAM" id="SSF51905">
    <property type="entry name" value="FAD/NAD(P)-binding domain"/>
    <property type="match status" value="1"/>
</dbReference>
<dbReference type="EMBL" id="CAMXCT010006468">
    <property type="protein sequence ID" value="CAI4014637.1"/>
    <property type="molecule type" value="Genomic_DNA"/>
</dbReference>
<dbReference type="GO" id="GO:0016020">
    <property type="term" value="C:membrane"/>
    <property type="evidence" value="ECO:0007669"/>
    <property type="project" value="UniProtKB-SubCell"/>
</dbReference>
<feature type="domain" description="RsdA/BaiN/AoA(So)-like insert" evidence="12">
    <location>
        <begin position="915"/>
        <end position="1082"/>
    </location>
</feature>
<dbReference type="Pfam" id="PF22780">
    <property type="entry name" value="HI0933_like_1st"/>
    <property type="match status" value="1"/>
</dbReference>
<dbReference type="GO" id="GO:0055085">
    <property type="term" value="P:transmembrane transport"/>
    <property type="evidence" value="ECO:0007669"/>
    <property type="project" value="InterPro"/>
</dbReference>
<feature type="transmembrane region" description="Helical" evidence="10">
    <location>
        <begin position="537"/>
        <end position="557"/>
    </location>
</feature>
<evidence type="ECO:0000313" key="15">
    <source>
        <dbReference type="Proteomes" id="UP001152797"/>
    </source>
</evidence>
<dbReference type="InterPro" id="IPR013657">
    <property type="entry name" value="SCL35B1-4/HUT1"/>
</dbReference>
<dbReference type="Gene3D" id="2.40.30.10">
    <property type="entry name" value="Translation factors"/>
    <property type="match status" value="1"/>
</dbReference>
<evidence type="ECO:0000256" key="4">
    <source>
        <dbReference type="ARBA" id="ARBA00022630"/>
    </source>
</evidence>
<dbReference type="PANTHER" id="PTHR42887">
    <property type="entry name" value="OS12G0638800 PROTEIN"/>
    <property type="match status" value="1"/>
</dbReference>
<evidence type="ECO:0000256" key="3">
    <source>
        <dbReference type="ARBA" id="ARBA00022448"/>
    </source>
</evidence>
<dbReference type="Gene3D" id="1.10.8.260">
    <property type="entry name" value="HI0933 insert domain-like"/>
    <property type="match status" value="1"/>
</dbReference>
<dbReference type="AlphaFoldDB" id="A0A9P1GL58"/>
<keyword evidence="5 10" id="KW-0812">Transmembrane</keyword>
<reference evidence="13" key="1">
    <citation type="submission" date="2022-10" db="EMBL/GenBank/DDBJ databases">
        <authorList>
            <person name="Chen Y."/>
            <person name="Dougan E. K."/>
            <person name="Chan C."/>
            <person name="Rhodes N."/>
            <person name="Thang M."/>
        </authorList>
    </citation>
    <scope>NUCLEOTIDE SEQUENCE</scope>
</reference>
<feature type="domain" description="RsdA/BaiN/AoA(So)-like Rossmann fold-like" evidence="11">
    <location>
        <begin position="713"/>
        <end position="1135"/>
    </location>
</feature>
<dbReference type="InterPro" id="IPR023166">
    <property type="entry name" value="BaiN-like_dom_sf"/>
</dbReference>
<dbReference type="Pfam" id="PF08449">
    <property type="entry name" value="UAA"/>
    <property type="match status" value="1"/>
</dbReference>
<keyword evidence="15" id="KW-1185">Reference proteome</keyword>
<evidence type="ECO:0000313" key="13">
    <source>
        <dbReference type="EMBL" id="CAI4014637.1"/>
    </source>
</evidence>
<protein>
    <submittedName>
        <fullName evidence="14">Aminoacetone oxidase family FAD-binding enzyme</fullName>
    </submittedName>
</protein>
<feature type="transmembrane region" description="Helical" evidence="10">
    <location>
        <begin position="577"/>
        <end position="601"/>
    </location>
</feature>
<dbReference type="InterPro" id="IPR055178">
    <property type="entry name" value="RsdA/BaiN/AoA(So)-like_dom"/>
</dbReference>
<organism evidence="13">
    <name type="scientific">Cladocopium goreaui</name>
    <dbReference type="NCBI Taxonomy" id="2562237"/>
    <lineage>
        <taxon>Eukaryota</taxon>
        <taxon>Sar</taxon>
        <taxon>Alveolata</taxon>
        <taxon>Dinophyceae</taxon>
        <taxon>Suessiales</taxon>
        <taxon>Symbiodiniaceae</taxon>
        <taxon>Cladocopium</taxon>
    </lineage>
</organism>
<keyword evidence="8 10" id="KW-0472">Membrane</keyword>
<dbReference type="InterPro" id="IPR057661">
    <property type="entry name" value="RsdA/BaiN/AoA(So)_Rossmann"/>
</dbReference>
<evidence type="ECO:0000259" key="12">
    <source>
        <dbReference type="Pfam" id="PF22780"/>
    </source>
</evidence>
<feature type="region of interest" description="Disordered" evidence="9">
    <location>
        <begin position="612"/>
        <end position="660"/>
    </location>
</feature>
<keyword evidence="7 10" id="KW-1133">Transmembrane helix</keyword>
<evidence type="ECO:0000256" key="7">
    <source>
        <dbReference type="ARBA" id="ARBA00022989"/>
    </source>
</evidence>
<evidence type="ECO:0000259" key="11">
    <source>
        <dbReference type="Pfam" id="PF03486"/>
    </source>
</evidence>
<evidence type="ECO:0000256" key="1">
    <source>
        <dbReference type="ARBA" id="ARBA00001974"/>
    </source>
</evidence>
<evidence type="ECO:0000313" key="14">
    <source>
        <dbReference type="EMBL" id="CAL4801949.1"/>
    </source>
</evidence>
<evidence type="ECO:0000256" key="6">
    <source>
        <dbReference type="ARBA" id="ARBA00022827"/>
    </source>
</evidence>
<dbReference type="InterPro" id="IPR004792">
    <property type="entry name" value="BaiN-like"/>
</dbReference>
<feature type="transmembrane region" description="Helical" evidence="10">
    <location>
        <begin position="502"/>
        <end position="525"/>
    </location>
</feature>
<dbReference type="Proteomes" id="UP001152797">
    <property type="component" value="Unassembled WGS sequence"/>
</dbReference>
<dbReference type="OrthoDB" id="409661at2759"/>
<evidence type="ECO:0000256" key="8">
    <source>
        <dbReference type="ARBA" id="ARBA00023136"/>
    </source>
</evidence>
<comment type="cofactor">
    <cofactor evidence="1">
        <name>FAD</name>
        <dbReference type="ChEBI" id="CHEBI:57692"/>
    </cofactor>
</comment>
<comment type="subcellular location">
    <subcellularLocation>
        <location evidence="2">Membrane</location>
        <topology evidence="2">Multi-pass membrane protein</topology>
    </subcellularLocation>
</comment>
<dbReference type="NCBIfam" id="TIGR00275">
    <property type="entry name" value="aminoacetone oxidase family FAD-binding enzyme"/>
    <property type="match status" value="1"/>
</dbReference>